<protein>
    <submittedName>
        <fullName evidence="1">Uncharacterized protein</fullName>
    </submittedName>
</protein>
<keyword evidence="2" id="KW-1185">Reference proteome</keyword>
<proteinExistence type="predicted"/>
<comment type="caution">
    <text evidence="1">The sequence shown here is derived from an EMBL/GenBank/DDBJ whole genome shotgun (WGS) entry which is preliminary data.</text>
</comment>
<gene>
    <name evidence="1" type="ORF">VNO77_20134</name>
</gene>
<organism evidence="1 2">
    <name type="scientific">Canavalia gladiata</name>
    <name type="common">Sword bean</name>
    <name type="synonym">Dolichos gladiatus</name>
    <dbReference type="NCBI Taxonomy" id="3824"/>
    <lineage>
        <taxon>Eukaryota</taxon>
        <taxon>Viridiplantae</taxon>
        <taxon>Streptophyta</taxon>
        <taxon>Embryophyta</taxon>
        <taxon>Tracheophyta</taxon>
        <taxon>Spermatophyta</taxon>
        <taxon>Magnoliopsida</taxon>
        <taxon>eudicotyledons</taxon>
        <taxon>Gunneridae</taxon>
        <taxon>Pentapetalae</taxon>
        <taxon>rosids</taxon>
        <taxon>fabids</taxon>
        <taxon>Fabales</taxon>
        <taxon>Fabaceae</taxon>
        <taxon>Papilionoideae</taxon>
        <taxon>50 kb inversion clade</taxon>
        <taxon>NPAAA clade</taxon>
        <taxon>indigoferoid/millettioid clade</taxon>
        <taxon>Phaseoleae</taxon>
        <taxon>Canavalia</taxon>
    </lineage>
</organism>
<name>A0AAN9LNZ8_CANGL</name>
<sequence length="126" mass="14334">MDYPAWLYLGIMRLPWSSLNHAHTRCFFWGSIIRSKLCLPNTCVADLDVEIGGIKTQIFKNHEPLISLIMGASSYCHAFPSACGVETLRLVYLIQFIEITWAFIGEPIGIYFYTALPSSRCRRIVS</sequence>
<evidence type="ECO:0000313" key="2">
    <source>
        <dbReference type="Proteomes" id="UP001367508"/>
    </source>
</evidence>
<accession>A0AAN9LNZ8</accession>
<evidence type="ECO:0000313" key="1">
    <source>
        <dbReference type="EMBL" id="KAK7339464.1"/>
    </source>
</evidence>
<dbReference type="EMBL" id="JAYMYQ010000004">
    <property type="protein sequence ID" value="KAK7339464.1"/>
    <property type="molecule type" value="Genomic_DNA"/>
</dbReference>
<dbReference type="Proteomes" id="UP001367508">
    <property type="component" value="Unassembled WGS sequence"/>
</dbReference>
<dbReference type="AlphaFoldDB" id="A0AAN9LNZ8"/>
<reference evidence="1 2" key="1">
    <citation type="submission" date="2024-01" db="EMBL/GenBank/DDBJ databases">
        <title>The genomes of 5 underutilized Papilionoideae crops provide insights into root nodulation and disease resistanc.</title>
        <authorList>
            <person name="Jiang F."/>
        </authorList>
    </citation>
    <scope>NUCLEOTIDE SEQUENCE [LARGE SCALE GENOMIC DNA]</scope>
    <source>
        <strain evidence="1">LVBAO_FW01</strain>
        <tissue evidence="1">Leaves</tissue>
    </source>
</reference>